<dbReference type="RefSeq" id="WP_345199463.1">
    <property type="nucleotide sequence ID" value="NZ_BAABHX010000001.1"/>
</dbReference>
<gene>
    <name evidence="1" type="ORF">GCM10023210_00130</name>
</gene>
<name>A0ABP9LTC4_9FLAO</name>
<comment type="caution">
    <text evidence="1">The sequence shown here is derived from an EMBL/GenBank/DDBJ whole genome shotgun (WGS) entry which is preliminary data.</text>
</comment>
<keyword evidence="2" id="KW-1185">Reference proteome</keyword>
<proteinExistence type="predicted"/>
<evidence type="ECO:0000313" key="2">
    <source>
        <dbReference type="Proteomes" id="UP001500353"/>
    </source>
</evidence>
<protein>
    <submittedName>
        <fullName evidence="1">Uncharacterized protein</fullName>
    </submittedName>
</protein>
<accession>A0ABP9LTC4</accession>
<dbReference type="EMBL" id="BAABHX010000001">
    <property type="protein sequence ID" value="GAA5082599.1"/>
    <property type="molecule type" value="Genomic_DNA"/>
</dbReference>
<sequence>MKTRKITSYKKTGSFDAVSVQSDRMLTSYPTETLIEKDKKYIEQKILIPEFSVPEFVAKLYSGGVFGSYYLYFSPKTRLIRQFFQCT</sequence>
<evidence type="ECO:0000313" key="1">
    <source>
        <dbReference type="EMBL" id="GAA5082599.1"/>
    </source>
</evidence>
<reference evidence="2" key="1">
    <citation type="journal article" date="2019" name="Int. J. Syst. Evol. Microbiol.">
        <title>The Global Catalogue of Microorganisms (GCM) 10K type strain sequencing project: providing services to taxonomists for standard genome sequencing and annotation.</title>
        <authorList>
            <consortium name="The Broad Institute Genomics Platform"/>
            <consortium name="The Broad Institute Genome Sequencing Center for Infectious Disease"/>
            <person name="Wu L."/>
            <person name="Ma J."/>
        </authorList>
    </citation>
    <scope>NUCLEOTIDE SEQUENCE [LARGE SCALE GENOMIC DNA]</scope>
    <source>
        <strain evidence="2">JCM 18019</strain>
    </source>
</reference>
<dbReference type="Proteomes" id="UP001500353">
    <property type="component" value="Unassembled WGS sequence"/>
</dbReference>
<organism evidence="1 2">
    <name type="scientific">Chryseobacterium ginsengisoli</name>
    <dbReference type="NCBI Taxonomy" id="363853"/>
    <lineage>
        <taxon>Bacteria</taxon>
        <taxon>Pseudomonadati</taxon>
        <taxon>Bacteroidota</taxon>
        <taxon>Flavobacteriia</taxon>
        <taxon>Flavobacteriales</taxon>
        <taxon>Weeksellaceae</taxon>
        <taxon>Chryseobacterium group</taxon>
        <taxon>Chryseobacterium</taxon>
    </lineage>
</organism>